<organism evidence="1 2">
    <name type="scientific">Pseudoalteromonas rubra</name>
    <dbReference type="NCBI Taxonomy" id="43658"/>
    <lineage>
        <taxon>Bacteria</taxon>
        <taxon>Pseudomonadati</taxon>
        <taxon>Pseudomonadota</taxon>
        <taxon>Gammaproteobacteria</taxon>
        <taxon>Alteromonadales</taxon>
        <taxon>Pseudoalteromonadaceae</taxon>
        <taxon>Pseudoalteromonas</taxon>
    </lineage>
</organism>
<accession>A0A8T0C6W6</accession>
<evidence type="ECO:0000313" key="2">
    <source>
        <dbReference type="Proteomes" id="UP000016480"/>
    </source>
</evidence>
<reference evidence="1 2" key="1">
    <citation type="journal article" date="2012" name="J. Bacteriol.">
        <title>Genome sequence of the cycloprodigiosin-producing bacterial strain Pseudoalteromonas rubra ATCC 29570(T).</title>
        <authorList>
            <person name="Xie B.B."/>
            <person name="Shu Y.L."/>
            <person name="Qin Q.L."/>
            <person name="Rong J.C."/>
            <person name="Zhang X.Y."/>
            <person name="Chen X.L."/>
            <person name="Zhou B.C."/>
            <person name="Zhang Y.Z."/>
        </authorList>
    </citation>
    <scope>NUCLEOTIDE SEQUENCE [LARGE SCALE GENOMIC DNA]</scope>
    <source>
        <strain evidence="1 2">DSM 6842</strain>
    </source>
</reference>
<name>A0A8T0C6W6_9GAMM</name>
<evidence type="ECO:0000313" key="1">
    <source>
        <dbReference type="EMBL" id="KAF7786363.1"/>
    </source>
</evidence>
<dbReference type="AlphaFoldDB" id="A0A8T0C6W6"/>
<gene>
    <name evidence="1" type="ORF">PRUB_a0904</name>
</gene>
<dbReference type="Proteomes" id="UP000016480">
    <property type="component" value="Unassembled WGS sequence"/>
</dbReference>
<protein>
    <submittedName>
        <fullName evidence="1">Uncharacterized protein</fullName>
    </submittedName>
</protein>
<dbReference type="EMBL" id="AHCD03000035">
    <property type="protein sequence ID" value="KAF7786363.1"/>
    <property type="molecule type" value="Genomic_DNA"/>
</dbReference>
<sequence length="55" mass="6029">MSALTQYVNRLRTKLSSLNSQVSLASTQSFGLKIARSVQQVDMKLPHTACDYGAI</sequence>
<comment type="caution">
    <text evidence="1">The sequence shown here is derived from an EMBL/GenBank/DDBJ whole genome shotgun (WGS) entry which is preliminary data.</text>
</comment>
<proteinExistence type="predicted"/>